<dbReference type="NCBIfam" id="TIGR01802">
    <property type="entry name" value="CM_pl-yst"/>
    <property type="match status" value="1"/>
</dbReference>
<evidence type="ECO:0000259" key="8">
    <source>
        <dbReference type="Pfam" id="PF01817"/>
    </source>
</evidence>
<feature type="domain" description="Chorismate mutase" evidence="8">
    <location>
        <begin position="162"/>
        <end position="272"/>
    </location>
</feature>
<name>A0A7S2AIE3_9DINO</name>
<dbReference type="Pfam" id="PF01817">
    <property type="entry name" value="CM_2"/>
    <property type="match status" value="1"/>
</dbReference>
<dbReference type="InterPro" id="IPR008238">
    <property type="entry name" value="Chorismate_mutase_AroQ_euk"/>
</dbReference>
<dbReference type="InterPro" id="IPR002701">
    <property type="entry name" value="CM_II_prokaryot"/>
</dbReference>
<dbReference type="GO" id="GO:0008652">
    <property type="term" value="P:amino acid biosynthetic process"/>
    <property type="evidence" value="ECO:0007669"/>
    <property type="project" value="UniProtKB-KW"/>
</dbReference>
<evidence type="ECO:0000256" key="7">
    <source>
        <dbReference type="ARBA" id="ARBA00023235"/>
    </source>
</evidence>
<dbReference type="Gene3D" id="1.10.590.10">
    <property type="entry name" value="Chorismate mutase, AroQ class superfamily, eukaryotic"/>
    <property type="match status" value="1"/>
</dbReference>
<dbReference type="UniPathway" id="UPA00120">
    <property type="reaction ID" value="UER00203"/>
</dbReference>
<reference evidence="9" key="1">
    <citation type="submission" date="2021-01" db="EMBL/GenBank/DDBJ databases">
        <authorList>
            <person name="Corre E."/>
            <person name="Pelletier E."/>
            <person name="Niang G."/>
            <person name="Scheremetjew M."/>
            <person name="Finn R."/>
            <person name="Kale V."/>
            <person name="Holt S."/>
            <person name="Cochrane G."/>
            <person name="Meng A."/>
            <person name="Brown T."/>
            <person name="Cohen L."/>
        </authorList>
    </citation>
    <scope>NUCLEOTIDE SEQUENCE</scope>
    <source>
        <strain evidence="9">CCMP2222</strain>
    </source>
</reference>
<keyword evidence="7" id="KW-0413">Isomerase</keyword>
<comment type="subcellular location">
    <subcellularLocation>
        <location evidence="1">Cytoplasm</location>
    </subcellularLocation>
</comment>
<evidence type="ECO:0000256" key="6">
    <source>
        <dbReference type="ARBA" id="ARBA00023141"/>
    </source>
</evidence>
<evidence type="ECO:0000256" key="1">
    <source>
        <dbReference type="ARBA" id="ARBA00004496"/>
    </source>
</evidence>
<dbReference type="GO" id="GO:0009073">
    <property type="term" value="P:aromatic amino acid family biosynthetic process"/>
    <property type="evidence" value="ECO:0007669"/>
    <property type="project" value="UniProtKB-KW"/>
</dbReference>
<accession>A0A7S2AIE3</accession>
<dbReference type="PROSITE" id="PS51169">
    <property type="entry name" value="CHORISMATE_MUT_3"/>
    <property type="match status" value="1"/>
</dbReference>
<dbReference type="InterPro" id="IPR037039">
    <property type="entry name" value="CM_AroQ_sf_eucaryotic"/>
</dbReference>
<dbReference type="PANTHER" id="PTHR21145:SF12">
    <property type="entry name" value="CHORISMATE MUTASE"/>
    <property type="match status" value="1"/>
</dbReference>
<dbReference type="GO" id="GO:0005737">
    <property type="term" value="C:cytoplasm"/>
    <property type="evidence" value="ECO:0007669"/>
    <property type="project" value="UniProtKB-SubCell"/>
</dbReference>
<dbReference type="SUPFAM" id="SSF48600">
    <property type="entry name" value="Chorismate mutase II"/>
    <property type="match status" value="1"/>
</dbReference>
<keyword evidence="6" id="KW-0057">Aromatic amino acid biosynthesis</keyword>
<dbReference type="AlphaFoldDB" id="A0A7S2AIE3"/>
<dbReference type="GO" id="GO:0046417">
    <property type="term" value="P:chorismate metabolic process"/>
    <property type="evidence" value="ECO:0007669"/>
    <property type="project" value="InterPro"/>
</dbReference>
<keyword evidence="5" id="KW-0028">Amino-acid biosynthesis</keyword>
<gene>
    <name evidence="9" type="ORF">AAND1436_LOCUS3938</name>
</gene>
<evidence type="ECO:0000256" key="4">
    <source>
        <dbReference type="ARBA" id="ARBA00022490"/>
    </source>
</evidence>
<sequence>MAANTANIYEASWALDLNNIRSTLMRMEDSIIFSLIERSQYKLNSPVYAPDNPQLGEFKLHQLKAAGSCGCLGDWFIYQTECLHAQVRRYAHPTEYSFFGPLPEPYLGLFPRESSSQESVLAPVPKCAVMNHHLLEIYRTKILPRLCEQGDCGNHGSCAVQDVQCLQTMATRIYYGLFVAEAKFRNETEKARSLIEARDREGLMAFITKPEVEERNIKRVVLKARTFSQNISAGEDGQLQPPASAYTTYKIDPEYIGAVFRDFLMPLTKDVEVEYLLERLEAEPKPAAGS</sequence>
<evidence type="ECO:0000313" key="9">
    <source>
        <dbReference type="EMBL" id="CAD9368854.1"/>
    </source>
</evidence>
<evidence type="ECO:0000256" key="3">
    <source>
        <dbReference type="ARBA" id="ARBA00012404"/>
    </source>
</evidence>
<organism evidence="9">
    <name type="scientific">Alexandrium andersonii</name>
    <dbReference type="NCBI Taxonomy" id="327968"/>
    <lineage>
        <taxon>Eukaryota</taxon>
        <taxon>Sar</taxon>
        <taxon>Alveolata</taxon>
        <taxon>Dinophyceae</taxon>
        <taxon>Gonyaulacales</taxon>
        <taxon>Pyrocystaceae</taxon>
        <taxon>Alexandrium</taxon>
    </lineage>
</organism>
<dbReference type="GO" id="GO:0004106">
    <property type="term" value="F:chorismate mutase activity"/>
    <property type="evidence" value="ECO:0007669"/>
    <property type="project" value="UniProtKB-EC"/>
</dbReference>
<dbReference type="EC" id="5.4.99.5" evidence="3"/>
<dbReference type="EMBL" id="HBGQ01007957">
    <property type="protein sequence ID" value="CAD9368854.1"/>
    <property type="molecule type" value="Transcribed_RNA"/>
</dbReference>
<dbReference type="InterPro" id="IPR036263">
    <property type="entry name" value="Chorismate_II_sf"/>
</dbReference>
<dbReference type="PANTHER" id="PTHR21145">
    <property type="entry name" value="CHORISMATE MUTASE"/>
    <property type="match status" value="1"/>
</dbReference>
<proteinExistence type="predicted"/>
<evidence type="ECO:0000256" key="2">
    <source>
        <dbReference type="ARBA" id="ARBA00004817"/>
    </source>
</evidence>
<comment type="pathway">
    <text evidence="2">Metabolic intermediate biosynthesis; prephenate biosynthesis; prephenate from chorismate: step 1/1.</text>
</comment>
<evidence type="ECO:0000256" key="5">
    <source>
        <dbReference type="ARBA" id="ARBA00022605"/>
    </source>
</evidence>
<keyword evidence="4" id="KW-0963">Cytoplasm</keyword>
<protein>
    <recommendedName>
        <fullName evidence="3">chorismate mutase</fullName>
        <ecNumber evidence="3">5.4.99.5</ecNumber>
    </recommendedName>
</protein>